<reference evidence="1 2" key="1">
    <citation type="submission" date="2017-05" db="EMBL/GenBank/DDBJ databases">
        <title>High clonality and local adaptation shapes Vibrionaceae linages within an endangered oasis.</title>
        <authorList>
            <person name="Vazquez-Rosas-Landa M."/>
        </authorList>
    </citation>
    <scope>NUCLEOTIDE SEQUENCE [LARGE SCALE GENOMIC DNA]</scope>
    <source>
        <strain evidence="1 2">P46_P4S1P180</strain>
    </source>
</reference>
<dbReference type="Proteomes" id="UP000465712">
    <property type="component" value="Unassembled WGS sequence"/>
</dbReference>
<evidence type="ECO:0000313" key="1">
    <source>
        <dbReference type="EMBL" id="NAW63907.1"/>
    </source>
</evidence>
<organism evidence="1 2">
    <name type="scientific">Photobacterium halotolerans</name>
    <dbReference type="NCBI Taxonomy" id="265726"/>
    <lineage>
        <taxon>Bacteria</taxon>
        <taxon>Pseudomonadati</taxon>
        <taxon>Pseudomonadota</taxon>
        <taxon>Gammaproteobacteria</taxon>
        <taxon>Vibrionales</taxon>
        <taxon>Vibrionaceae</taxon>
        <taxon>Photobacterium</taxon>
    </lineage>
</organism>
<sequence length="103" mass="12099">MSILAEIKTAWPISKLFTAMYNEFSTKNQSEKVYRVIVPMIKNYVNQGYTFQNPEMKEAVEMLKGLAPVGAPRHNFERRYLVDERTLLDLPDNPDRLSPGYWW</sequence>
<accession>A0A7X4W8R9</accession>
<comment type="caution">
    <text evidence="1">The sequence shown here is derived from an EMBL/GenBank/DDBJ whole genome shotgun (WGS) entry which is preliminary data.</text>
</comment>
<gene>
    <name evidence="1" type="ORF">CAG72_01640</name>
</gene>
<name>A0A7X4W8R9_9GAMM</name>
<evidence type="ECO:0000313" key="2">
    <source>
        <dbReference type="Proteomes" id="UP000465712"/>
    </source>
</evidence>
<protein>
    <submittedName>
        <fullName evidence="1">Uncharacterized protein</fullName>
    </submittedName>
</protein>
<dbReference type="RefSeq" id="WP_161442377.1">
    <property type="nucleotide sequence ID" value="NZ_WXWW01000031.1"/>
</dbReference>
<dbReference type="AlphaFoldDB" id="A0A7X4W8R9"/>
<proteinExistence type="predicted"/>
<dbReference type="EMBL" id="WXWW01000031">
    <property type="protein sequence ID" value="NAW63907.1"/>
    <property type="molecule type" value="Genomic_DNA"/>
</dbReference>